<feature type="transmembrane region" description="Helical" evidence="2">
    <location>
        <begin position="613"/>
        <end position="637"/>
    </location>
</feature>
<dbReference type="Proteomes" id="UP000651452">
    <property type="component" value="Unassembled WGS sequence"/>
</dbReference>
<reference evidence="4" key="1">
    <citation type="submission" date="2018-12" db="EMBL/GenBank/DDBJ databases">
        <authorList>
            <person name="Syme R.A."/>
            <person name="Farfan-Caceres L."/>
            <person name="Lichtenzveig J."/>
        </authorList>
    </citation>
    <scope>NUCLEOTIDE SEQUENCE</scope>
    <source>
        <strain evidence="4">Al4</strain>
    </source>
</reference>
<keyword evidence="2" id="KW-1133">Transmembrane helix</keyword>
<comment type="caution">
    <text evidence="4">The sequence shown here is derived from an EMBL/GenBank/DDBJ whole genome shotgun (WGS) entry which is preliminary data.</text>
</comment>
<reference evidence="4" key="2">
    <citation type="submission" date="2020-09" db="EMBL/GenBank/DDBJ databases">
        <title>Reference genome assembly for Australian Ascochyta lentis isolate Al4.</title>
        <authorList>
            <person name="Lee R.C."/>
            <person name="Farfan-Caceres L.M."/>
            <person name="Debler J.W."/>
            <person name="Williams A.H."/>
            <person name="Henares B.M."/>
        </authorList>
    </citation>
    <scope>NUCLEOTIDE SEQUENCE</scope>
    <source>
        <strain evidence="4">Al4</strain>
    </source>
</reference>
<organism evidence="4 5">
    <name type="scientific">Ascochyta lentis</name>
    <dbReference type="NCBI Taxonomy" id="205686"/>
    <lineage>
        <taxon>Eukaryota</taxon>
        <taxon>Fungi</taxon>
        <taxon>Dikarya</taxon>
        <taxon>Ascomycota</taxon>
        <taxon>Pezizomycotina</taxon>
        <taxon>Dothideomycetes</taxon>
        <taxon>Pleosporomycetidae</taxon>
        <taxon>Pleosporales</taxon>
        <taxon>Pleosporineae</taxon>
        <taxon>Didymellaceae</taxon>
        <taxon>Ascochyta</taxon>
    </lineage>
</organism>
<name>A0A8H7IV53_9PLEO</name>
<dbReference type="PANTHER" id="PTHR35043:SF8">
    <property type="entry name" value="DUF4220 DOMAIN-CONTAINING PROTEIN"/>
    <property type="match status" value="1"/>
</dbReference>
<gene>
    <name evidence="4" type="ORF">EKO04_008803</name>
</gene>
<dbReference type="EMBL" id="RZGK01000016">
    <property type="protein sequence ID" value="KAF9693345.1"/>
    <property type="molecule type" value="Genomic_DNA"/>
</dbReference>
<sequence length="657" mass="73637">MTVPLLSALSLLLVPAYSLNNATNINNSAAPKKVGWYDVSYRGTTTVLYSCLCTIFACTYTSLHLNVPSPRDSKWTKLLRKAKWMALTILFPEFAFAKAVCELQMAAADWCGLKAASDNKSFNWTFPRSKVIPIINKVFQFFIREQPLRSPIIEGKSRHEARKQRSATEQGPACTPPATSVKESKQDTGISHEASETANELFNASPACSLQFHQRKSQEWTLAHSYFANMGGFVLLQKTSGTYSFITGNGLLECCLPEGVNALSNVQLSKSELLDKAKADVIAKTVAIFQTFVLVLSVLTRVGRRLPISQLEICTVAFAALNFATYLSNLSKPKDVEIPVYITPTEDSHCNNFNHHGDCFVRQSLEPATSKYDRTHRIRNDELRTQGLSRQFSVLNWSLSLSTLLFGTIHCVAWFTDFPSETERLLWLIATVTSAVLPLVNLTLTAITRQILIRTARHRAIYMMFGSVPQQPPDLKGPWTPLGYGITVSVHTDRDASLAMIRQYKIWPLLNQTGETISQLYHNGAMDPKLPSLWQDLKTEYAIMKGNGLILDHNLDVLVAIPEGLSIFQCVHEDIRKTLKPIINALNDPRDLWTGHIAEQQQIRHTTDRLSTIYAAFTWFVYIVMRVTILALAFAALRSQDEGLYVATWTRNLPMVG</sequence>
<evidence type="ECO:0000256" key="1">
    <source>
        <dbReference type="SAM" id="MobiDB-lite"/>
    </source>
</evidence>
<dbReference type="AlphaFoldDB" id="A0A8H7IV53"/>
<dbReference type="PANTHER" id="PTHR35043">
    <property type="entry name" value="TRANSCRIPTION FACTOR DOMAIN-CONTAINING PROTEIN"/>
    <property type="match status" value="1"/>
</dbReference>
<keyword evidence="2" id="KW-0472">Membrane</keyword>
<feature type="transmembrane region" description="Helical" evidence="2">
    <location>
        <begin position="427"/>
        <end position="447"/>
    </location>
</feature>
<accession>A0A8H7IV53</accession>
<feature type="chain" id="PRO_5034347663" evidence="3">
    <location>
        <begin position="19"/>
        <end position="657"/>
    </location>
</feature>
<proteinExistence type="predicted"/>
<keyword evidence="3" id="KW-0732">Signal</keyword>
<feature type="transmembrane region" description="Helical" evidence="2">
    <location>
        <begin position="394"/>
        <end position="415"/>
    </location>
</feature>
<keyword evidence="5" id="KW-1185">Reference proteome</keyword>
<evidence type="ECO:0000313" key="5">
    <source>
        <dbReference type="Proteomes" id="UP000651452"/>
    </source>
</evidence>
<dbReference type="OrthoDB" id="3800647at2759"/>
<feature type="region of interest" description="Disordered" evidence="1">
    <location>
        <begin position="153"/>
        <end position="185"/>
    </location>
</feature>
<feature type="signal peptide" evidence="3">
    <location>
        <begin position="1"/>
        <end position="18"/>
    </location>
</feature>
<protein>
    <submittedName>
        <fullName evidence="4">Uncharacterized protein</fullName>
    </submittedName>
</protein>
<keyword evidence="2" id="KW-0812">Transmembrane</keyword>
<evidence type="ECO:0000256" key="2">
    <source>
        <dbReference type="SAM" id="Phobius"/>
    </source>
</evidence>
<evidence type="ECO:0000313" key="4">
    <source>
        <dbReference type="EMBL" id="KAF9693345.1"/>
    </source>
</evidence>
<evidence type="ECO:0000256" key="3">
    <source>
        <dbReference type="SAM" id="SignalP"/>
    </source>
</evidence>